<keyword evidence="2 5" id="KW-0378">Hydrolase</keyword>
<dbReference type="PANTHER" id="PTHR31321:SF57">
    <property type="entry name" value="PECTINESTERASE 53-RELATED"/>
    <property type="match status" value="1"/>
</dbReference>
<dbReference type="SUPFAM" id="SSF51126">
    <property type="entry name" value="Pectin lyase-like"/>
    <property type="match status" value="1"/>
</dbReference>
<dbReference type="Gene3D" id="2.160.20.10">
    <property type="entry name" value="Single-stranded right-handed beta-helix, Pectin lyase-like"/>
    <property type="match status" value="1"/>
</dbReference>
<dbReference type="PROSITE" id="PS00800">
    <property type="entry name" value="PECTINESTERASE_1"/>
    <property type="match status" value="1"/>
</dbReference>
<dbReference type="InterPro" id="IPR011050">
    <property type="entry name" value="Pectin_lyase_fold/virulence"/>
</dbReference>
<dbReference type="PROSITE" id="PS00503">
    <property type="entry name" value="PECTINESTERASE_2"/>
    <property type="match status" value="1"/>
</dbReference>
<dbReference type="Proteomes" id="UP001207918">
    <property type="component" value="Unassembled WGS sequence"/>
</dbReference>
<feature type="active site" evidence="4">
    <location>
        <position position="192"/>
    </location>
</feature>
<proteinExistence type="inferred from homology"/>
<name>A0ABT3PKW9_9BACT</name>
<comment type="similarity">
    <text evidence="1">Belongs to the pectinesterase family.</text>
</comment>
<comment type="caution">
    <text evidence="8">The sequence shown here is derived from an EMBL/GenBank/DDBJ whole genome shotgun (WGS) entry which is preliminary data.</text>
</comment>
<reference evidence="8 9" key="1">
    <citation type="submission" date="2021-03" db="EMBL/GenBank/DDBJ databases">
        <title>Aliifodinibius sp. nov., a new bacterium isolated from saline soil.</title>
        <authorList>
            <person name="Galisteo C."/>
            <person name="De La Haba R."/>
            <person name="Sanchez-Porro C."/>
            <person name="Ventosa A."/>
        </authorList>
    </citation>
    <scope>NUCLEOTIDE SEQUENCE [LARGE SCALE GENOMIC DNA]</scope>
    <source>
        <strain evidence="8 9">1BSP15-2V2</strain>
    </source>
</reference>
<accession>A0ABT3PKW9</accession>
<evidence type="ECO:0000313" key="8">
    <source>
        <dbReference type="EMBL" id="MCW9706593.1"/>
    </source>
</evidence>
<protein>
    <recommendedName>
        <fullName evidence="5">Pectinesterase</fullName>
        <ecNumber evidence="5">3.1.1.11</ecNumber>
    </recommendedName>
</protein>
<evidence type="ECO:0000256" key="5">
    <source>
        <dbReference type="RuleBase" id="RU000589"/>
    </source>
</evidence>
<evidence type="ECO:0000256" key="2">
    <source>
        <dbReference type="ARBA" id="ARBA00022801"/>
    </source>
</evidence>
<keyword evidence="9" id="KW-1185">Reference proteome</keyword>
<comment type="pathway">
    <text evidence="5">Glycan metabolism; pectin degradation; 2-dehydro-3-deoxy-D-gluconate from pectin: step 1/5.</text>
</comment>
<evidence type="ECO:0000256" key="1">
    <source>
        <dbReference type="ARBA" id="ARBA00008891"/>
    </source>
</evidence>
<evidence type="ECO:0000256" key="3">
    <source>
        <dbReference type="ARBA" id="ARBA00023085"/>
    </source>
</evidence>
<dbReference type="InterPro" id="IPR018040">
    <property type="entry name" value="Pectinesterase_Tyr_AS"/>
</dbReference>
<dbReference type="InterPro" id="IPR012334">
    <property type="entry name" value="Pectin_lyas_fold"/>
</dbReference>
<dbReference type="Pfam" id="PF01095">
    <property type="entry name" value="Pectinesterase"/>
    <property type="match status" value="1"/>
</dbReference>
<feature type="transmembrane region" description="Helical" evidence="6">
    <location>
        <begin position="9"/>
        <end position="27"/>
    </location>
</feature>
<evidence type="ECO:0000256" key="4">
    <source>
        <dbReference type="PROSITE-ProRule" id="PRU10040"/>
    </source>
</evidence>
<dbReference type="InterPro" id="IPR000070">
    <property type="entry name" value="Pectinesterase_cat"/>
</dbReference>
<evidence type="ECO:0000259" key="7">
    <source>
        <dbReference type="Pfam" id="PF01095"/>
    </source>
</evidence>
<keyword evidence="6" id="KW-1133">Transmembrane helix</keyword>
<organism evidence="8 9">
    <name type="scientific">Fodinibius salsisoli</name>
    <dbReference type="NCBI Taxonomy" id="2820877"/>
    <lineage>
        <taxon>Bacteria</taxon>
        <taxon>Pseudomonadati</taxon>
        <taxon>Balneolota</taxon>
        <taxon>Balneolia</taxon>
        <taxon>Balneolales</taxon>
        <taxon>Balneolaceae</taxon>
        <taxon>Fodinibius</taxon>
    </lineage>
</organism>
<feature type="domain" description="Pectinesterase catalytic" evidence="7">
    <location>
        <begin position="39"/>
        <end position="322"/>
    </location>
</feature>
<dbReference type="InterPro" id="IPR033131">
    <property type="entry name" value="Pectinesterase_Asp_AS"/>
</dbReference>
<dbReference type="EMBL" id="JAGGJA010000004">
    <property type="protein sequence ID" value="MCW9706593.1"/>
    <property type="molecule type" value="Genomic_DNA"/>
</dbReference>
<comment type="catalytic activity">
    <reaction evidence="5">
        <text>[(1-&gt;4)-alpha-D-galacturonosyl methyl ester](n) + n H2O = [(1-&gt;4)-alpha-D-galacturonosyl](n) + n methanol + n H(+)</text>
        <dbReference type="Rhea" id="RHEA:22380"/>
        <dbReference type="Rhea" id="RHEA-COMP:14570"/>
        <dbReference type="Rhea" id="RHEA-COMP:14573"/>
        <dbReference type="ChEBI" id="CHEBI:15377"/>
        <dbReference type="ChEBI" id="CHEBI:15378"/>
        <dbReference type="ChEBI" id="CHEBI:17790"/>
        <dbReference type="ChEBI" id="CHEBI:140522"/>
        <dbReference type="ChEBI" id="CHEBI:140523"/>
        <dbReference type="EC" id="3.1.1.11"/>
    </reaction>
</comment>
<evidence type="ECO:0000256" key="6">
    <source>
        <dbReference type="SAM" id="Phobius"/>
    </source>
</evidence>
<sequence>MRQIDSVKVVFRWMTIVLVIGLLYGIAVDKATAQYKMEMTVAKDGSGDYRSIQAAVDASKSFPYERITIHIKNGVYREKVKVHAWNPKLTFVGESKDKTIITYDDYFDKIDRGRNSTFFTYTLLVQGNGFQAKNLTVQNTAGPVGQAVALHVEADRAVFENCRFLGNQDTIYLAGEGFRQYFKNSYIEGTTDFIFGQATVVFENSTIHSTSNSYITAASTPKNQPFGFVFMDCKLTADSDVSEVYLGRPWRKYAQTVFINSWLGNHIIPAGWDNWGDPKNEQTVLYAEYENQGPGYKPDQRVEWAQQLSKEEAQIYSLENIFRGWNPL</sequence>
<dbReference type="PANTHER" id="PTHR31321">
    <property type="entry name" value="ACYL-COA THIOESTER HYDROLASE YBHC-RELATED"/>
    <property type="match status" value="1"/>
</dbReference>
<keyword evidence="6" id="KW-0472">Membrane</keyword>
<keyword evidence="6" id="KW-0812">Transmembrane</keyword>
<evidence type="ECO:0000313" key="9">
    <source>
        <dbReference type="Proteomes" id="UP001207918"/>
    </source>
</evidence>
<keyword evidence="3 5" id="KW-0063">Aspartyl esterase</keyword>
<gene>
    <name evidence="8" type="ORF">J6I44_06985</name>
</gene>
<dbReference type="EC" id="3.1.1.11" evidence="5"/>